<feature type="transmembrane region" description="Helical" evidence="1">
    <location>
        <begin position="223"/>
        <end position="247"/>
    </location>
</feature>
<evidence type="ECO:0000256" key="1">
    <source>
        <dbReference type="SAM" id="Phobius"/>
    </source>
</evidence>
<keyword evidence="1" id="KW-1133">Transmembrane helix</keyword>
<organism evidence="2 3">
    <name type="scientific">Leifsonia shinshuensis</name>
    <dbReference type="NCBI Taxonomy" id="150026"/>
    <lineage>
        <taxon>Bacteria</taxon>
        <taxon>Bacillati</taxon>
        <taxon>Actinomycetota</taxon>
        <taxon>Actinomycetes</taxon>
        <taxon>Micrococcales</taxon>
        <taxon>Microbacteriaceae</taxon>
        <taxon>Leifsonia</taxon>
    </lineage>
</organism>
<name>A0A7G6YD99_9MICO</name>
<keyword evidence="1" id="KW-0812">Transmembrane</keyword>
<feature type="transmembrane region" description="Helical" evidence="1">
    <location>
        <begin position="30"/>
        <end position="50"/>
    </location>
</feature>
<proteinExistence type="predicted"/>
<feature type="transmembrane region" description="Helical" evidence="1">
    <location>
        <begin position="182"/>
        <end position="202"/>
    </location>
</feature>
<evidence type="ECO:0000313" key="3">
    <source>
        <dbReference type="Proteomes" id="UP000515511"/>
    </source>
</evidence>
<feature type="transmembrane region" description="Helical" evidence="1">
    <location>
        <begin position="62"/>
        <end position="86"/>
    </location>
</feature>
<feature type="transmembrane region" description="Helical" evidence="1">
    <location>
        <begin position="157"/>
        <end position="176"/>
    </location>
</feature>
<dbReference type="EMBL" id="CP043641">
    <property type="protein sequence ID" value="QNE36464.1"/>
    <property type="molecule type" value="Genomic_DNA"/>
</dbReference>
<feature type="transmembrane region" description="Helical" evidence="1">
    <location>
        <begin position="98"/>
        <end position="121"/>
    </location>
</feature>
<dbReference type="AlphaFoldDB" id="A0A7G6YD99"/>
<sequence length="335" mass="36382">MTAQSGPDPIDSNELFDWVLERFLVGSNDFGWLIPLLFGVVLALGVSARFGERLNQAERRDLFVSTAVPVVIASLCIQMSILAIVARTRGMSMGVSAIALHVSTIAIVVVSIEAAKAIAWVPLTNQVERSRDEIKRMRQQYDRWSNMSESAPLTRRVSLIVQALGLLALGAALSVMDATAHRGAGALFGMGAVFGGGASAFVSMTRIRTTTDDRLRTRAVAQLLIAFIWCLWLLVLALMLSFTVLMWSAGSPLGGTAILLGFGLTSASSLWTGRRSSGSFFASLTVGGAIRRRSLKYFKRQVRFQKRSIKRVQKELERRATEVAVSGVSSEQRGG</sequence>
<keyword evidence="1" id="KW-0472">Membrane</keyword>
<protein>
    <submittedName>
        <fullName evidence="2">Uncharacterized protein</fullName>
    </submittedName>
</protein>
<reference evidence="3" key="1">
    <citation type="submission" date="2019-09" db="EMBL/GenBank/DDBJ databases">
        <title>Antimicrobial potential of Antarctic Bacteria.</title>
        <authorList>
            <person name="Benaud N."/>
            <person name="Edwards R.J."/>
            <person name="Ferrari B.C."/>
        </authorList>
    </citation>
    <scope>NUCLEOTIDE SEQUENCE [LARGE SCALE GENOMIC DNA]</scope>
    <source>
        <strain evidence="3">INR9</strain>
    </source>
</reference>
<feature type="transmembrane region" description="Helical" evidence="1">
    <location>
        <begin position="253"/>
        <end position="271"/>
    </location>
</feature>
<dbReference type="RefSeq" id="WP_185275901.1">
    <property type="nucleotide sequence ID" value="NZ_CP043641.1"/>
</dbReference>
<dbReference type="Proteomes" id="UP000515511">
    <property type="component" value="Chromosome"/>
</dbReference>
<accession>A0A7G6YD99</accession>
<evidence type="ECO:0000313" key="2">
    <source>
        <dbReference type="EMBL" id="QNE36464.1"/>
    </source>
</evidence>
<gene>
    <name evidence="2" type="ORF">F1C12_15995</name>
</gene>
<dbReference type="KEGG" id="lse:F1C12_15995"/>